<accession>A0A437QM28</accession>
<dbReference type="Gene3D" id="2.170.150.70">
    <property type="match status" value="1"/>
</dbReference>
<organism evidence="1 2">
    <name type="scientific">Rheinheimera riviphila</name>
    <dbReference type="NCBI Taxonomy" id="1834037"/>
    <lineage>
        <taxon>Bacteria</taxon>
        <taxon>Pseudomonadati</taxon>
        <taxon>Pseudomonadota</taxon>
        <taxon>Gammaproteobacteria</taxon>
        <taxon>Chromatiales</taxon>
        <taxon>Chromatiaceae</taxon>
        <taxon>Rheinheimera</taxon>
    </lineage>
</organism>
<dbReference type="InterPro" id="IPR046149">
    <property type="entry name" value="DUF6151"/>
</dbReference>
<dbReference type="Pfam" id="PF19648">
    <property type="entry name" value="DUF6151"/>
    <property type="match status" value="1"/>
</dbReference>
<dbReference type="EMBL" id="SACS01000014">
    <property type="protein sequence ID" value="RVU35578.1"/>
    <property type="molecule type" value="Genomic_DNA"/>
</dbReference>
<sequence>MHPLQCQCGLVRAEVDCRGTHNRLICYCTDCQAFGRFVTGLCEPAANSGSDHPILDAQGGTELIQVAQSKLRFLQGEDQLLAVRLSEQGMIRWYTRCCQTPIGNTMASRGGAFIGVIHSCLNRLQLNADFGEQVAQLNTNTALGTPKPPQHGLFRVISSFLWLLISERVSGRYLQSPLFNPDGSPRSVPLVLSAAELAALKTLG</sequence>
<gene>
    <name evidence="1" type="ORF">EOE67_13365</name>
</gene>
<dbReference type="AlphaFoldDB" id="A0A437QM28"/>
<proteinExistence type="predicted"/>
<protein>
    <submittedName>
        <fullName evidence="1">Uncharacterized protein</fullName>
    </submittedName>
</protein>
<dbReference type="OrthoDB" id="5500342at2"/>
<keyword evidence="2" id="KW-1185">Reference proteome</keyword>
<name>A0A437QM28_9GAMM</name>
<reference evidence="1 2" key="1">
    <citation type="submission" date="2019-01" db="EMBL/GenBank/DDBJ databases">
        <authorList>
            <person name="Chen W.-M."/>
        </authorList>
    </citation>
    <scope>NUCLEOTIDE SEQUENCE [LARGE SCALE GENOMIC DNA]</scope>
    <source>
        <strain evidence="1 2">KYPC3</strain>
    </source>
</reference>
<comment type="caution">
    <text evidence="1">The sequence shown here is derived from an EMBL/GenBank/DDBJ whole genome shotgun (WGS) entry which is preliminary data.</text>
</comment>
<evidence type="ECO:0000313" key="1">
    <source>
        <dbReference type="EMBL" id="RVU35578.1"/>
    </source>
</evidence>
<dbReference type="Proteomes" id="UP000283077">
    <property type="component" value="Unassembled WGS sequence"/>
</dbReference>
<dbReference type="RefSeq" id="WP_127699725.1">
    <property type="nucleotide sequence ID" value="NZ_SACS01000014.1"/>
</dbReference>
<evidence type="ECO:0000313" key="2">
    <source>
        <dbReference type="Proteomes" id="UP000283077"/>
    </source>
</evidence>